<dbReference type="GO" id="GO:0005789">
    <property type="term" value="C:endoplasmic reticulum membrane"/>
    <property type="evidence" value="ECO:0007669"/>
    <property type="project" value="UniProtKB-SubCell"/>
</dbReference>
<evidence type="ECO:0000313" key="7">
    <source>
        <dbReference type="EMBL" id="KKO75585.1"/>
    </source>
</evidence>
<keyword evidence="7" id="KW-0675">Receptor</keyword>
<evidence type="ECO:0000256" key="2">
    <source>
        <dbReference type="ARBA" id="ARBA00022692"/>
    </source>
</evidence>
<dbReference type="OrthoDB" id="435607at2759"/>
<keyword evidence="4 5" id="KW-0472">Membrane</keyword>
<dbReference type="VEuPathDB" id="MicrosporidiaDB:AAJ76_1700034619"/>
<feature type="domain" description="BAP29/BAP31 transmembrane" evidence="6">
    <location>
        <begin position="1"/>
        <end position="69"/>
    </location>
</feature>
<comment type="caution">
    <text evidence="7">The sequence shown here is derived from an EMBL/GenBank/DDBJ whole genome shotgun (WGS) entry which is preliminary data.</text>
</comment>
<comment type="subcellular location">
    <subcellularLocation>
        <location evidence="5">Endoplasmic reticulum membrane</location>
        <topology evidence="5">Multi-pass membrane protein</topology>
    </subcellularLocation>
    <subcellularLocation>
        <location evidence="1">Membrane</location>
        <topology evidence="1">Multi-pass membrane protein</topology>
    </subcellularLocation>
</comment>
<accession>A0A0F9WFT3</accession>
<dbReference type="GeneID" id="36319139"/>
<keyword evidence="2 5" id="KW-0812">Transmembrane</keyword>
<dbReference type="AlphaFoldDB" id="A0A0F9WFT3"/>
<evidence type="ECO:0000259" key="6">
    <source>
        <dbReference type="Pfam" id="PF05529"/>
    </source>
</evidence>
<proteinExistence type="inferred from homology"/>
<dbReference type="OMA" id="MTIYYTT"/>
<evidence type="ECO:0000256" key="5">
    <source>
        <dbReference type="RuleBase" id="RU367026"/>
    </source>
</evidence>
<name>A0A0F9WFT3_9MICR</name>
<evidence type="ECO:0000256" key="1">
    <source>
        <dbReference type="ARBA" id="ARBA00004141"/>
    </source>
</evidence>
<dbReference type="PANTHER" id="PTHR12701">
    <property type="entry name" value="BCR-ASSOCIATED PROTEIN, BAP"/>
    <property type="match status" value="1"/>
</dbReference>
<dbReference type="Proteomes" id="UP000034350">
    <property type="component" value="Unassembled WGS sequence"/>
</dbReference>
<evidence type="ECO:0000256" key="3">
    <source>
        <dbReference type="ARBA" id="ARBA00022989"/>
    </source>
</evidence>
<keyword evidence="5" id="KW-0653">Protein transport</keyword>
<sequence>MGITTRLVQSVLYSEMVLFTLLIIPLPKKCKKAVINTLFTSRVFRPLIHLLYVVYAMILIMFIDAVLKLNMNIPYDVVYHTERNVYLTGFTLYLSLILKIFVNMLNTLYKEEEAVNVLKKQIKNSQTYVDTIINTTNDKNAEINELKDNIRDLNKLIVSKDIVIKQYKNNQKEYFVLLDKYNNLLEKSKKETKKTK</sequence>
<dbReference type="Pfam" id="PF05529">
    <property type="entry name" value="Bap31"/>
    <property type="match status" value="2"/>
</dbReference>
<dbReference type="GO" id="GO:0070973">
    <property type="term" value="P:protein localization to endoplasmic reticulum exit site"/>
    <property type="evidence" value="ECO:0007669"/>
    <property type="project" value="UniProtKB-UniRule"/>
</dbReference>
<dbReference type="PANTHER" id="PTHR12701:SF20">
    <property type="entry name" value="ENDOPLASMIC RETICULUM TRANSMEMBRANE PROTEIN"/>
    <property type="match status" value="1"/>
</dbReference>
<keyword evidence="5" id="KW-0256">Endoplasmic reticulum</keyword>
<keyword evidence="8" id="KW-1185">Reference proteome</keyword>
<comment type="similarity">
    <text evidence="5">Belongs to the BCAP29/BCAP31 family.</text>
</comment>
<gene>
    <name evidence="7" type="ORF">AAJ76_1700034619</name>
</gene>
<feature type="transmembrane region" description="Helical" evidence="5">
    <location>
        <begin position="85"/>
        <end position="102"/>
    </location>
</feature>
<dbReference type="EMBL" id="JPQZ01000017">
    <property type="protein sequence ID" value="KKO75585.1"/>
    <property type="molecule type" value="Genomic_DNA"/>
</dbReference>
<dbReference type="GO" id="GO:0006888">
    <property type="term" value="P:endoplasmic reticulum to Golgi vesicle-mediated transport"/>
    <property type="evidence" value="ECO:0007669"/>
    <property type="project" value="UniProtKB-UniRule"/>
</dbReference>
<keyword evidence="5" id="KW-0931">ER-Golgi transport</keyword>
<dbReference type="RefSeq" id="XP_024331327.1">
    <property type="nucleotide sequence ID" value="XM_024474227.1"/>
</dbReference>
<reference evidence="7 8" key="1">
    <citation type="journal article" date="2015" name="Environ. Microbiol.">
        <title>Genome analyses suggest the presence of polyploidy and recent human-driven expansions in eight global populations of the honeybee pathogen Nosema ceranae.</title>
        <authorList>
            <person name="Pelin A."/>
            <person name="Selman M."/>
            <person name="Aris-Brosou S."/>
            <person name="Farinelli L."/>
            <person name="Corradi N."/>
        </authorList>
    </citation>
    <scope>NUCLEOTIDE SEQUENCE [LARGE SCALE GENOMIC DNA]</scope>
    <source>
        <strain evidence="7 8">PA08 1199</strain>
    </source>
</reference>
<evidence type="ECO:0000313" key="8">
    <source>
        <dbReference type="Proteomes" id="UP000034350"/>
    </source>
</evidence>
<feature type="transmembrane region" description="Helical" evidence="5">
    <location>
        <begin position="47"/>
        <end position="65"/>
    </location>
</feature>
<comment type="function">
    <text evidence="5">May play a role in anterograde transport of membrane proteins from the endoplasmic reticulum to the Golgi.</text>
</comment>
<protein>
    <recommendedName>
        <fullName evidence="5">Endoplasmic reticulum transmembrane protein</fullName>
    </recommendedName>
</protein>
<dbReference type="VEuPathDB" id="MicrosporidiaDB:NCER_100604"/>
<evidence type="ECO:0000256" key="4">
    <source>
        <dbReference type="ARBA" id="ARBA00023136"/>
    </source>
</evidence>
<dbReference type="InterPro" id="IPR040463">
    <property type="entry name" value="BAP29/BAP31_N"/>
</dbReference>
<organism evidence="7 8">
    <name type="scientific">Vairimorpha ceranae</name>
    <dbReference type="NCBI Taxonomy" id="40302"/>
    <lineage>
        <taxon>Eukaryota</taxon>
        <taxon>Fungi</taxon>
        <taxon>Fungi incertae sedis</taxon>
        <taxon>Microsporidia</taxon>
        <taxon>Nosematidae</taxon>
        <taxon>Vairimorpha</taxon>
    </lineage>
</organism>
<dbReference type="InterPro" id="IPR008417">
    <property type="entry name" value="BAP29/BAP31"/>
</dbReference>
<keyword evidence="3 5" id="KW-1133">Transmembrane helix</keyword>
<dbReference type="GO" id="GO:0006886">
    <property type="term" value="P:intracellular protein transport"/>
    <property type="evidence" value="ECO:0007669"/>
    <property type="project" value="UniProtKB-UniRule"/>
</dbReference>
<feature type="domain" description="BAP29/BAP31 transmembrane" evidence="6">
    <location>
        <begin position="80"/>
        <end position="115"/>
    </location>
</feature>
<keyword evidence="5" id="KW-0813">Transport</keyword>
<feature type="transmembrane region" description="Helical" evidence="5">
    <location>
        <begin position="6"/>
        <end position="26"/>
    </location>
</feature>